<dbReference type="Proteomes" id="UP000319160">
    <property type="component" value="Unassembled WGS sequence"/>
</dbReference>
<dbReference type="EMBL" id="VFLP01000052">
    <property type="protein sequence ID" value="TRX90725.1"/>
    <property type="molecule type" value="Genomic_DNA"/>
</dbReference>
<dbReference type="AlphaFoldDB" id="A0A553HS01"/>
<evidence type="ECO:0000313" key="1">
    <source>
        <dbReference type="EMBL" id="TRX90725.1"/>
    </source>
</evidence>
<name>A0A553HS01_9PEZI</name>
<gene>
    <name evidence="1" type="ORF">FHL15_008304</name>
</gene>
<evidence type="ECO:0000313" key="2">
    <source>
        <dbReference type="Proteomes" id="UP000319160"/>
    </source>
</evidence>
<protein>
    <submittedName>
        <fullName evidence="1">Uncharacterized protein</fullName>
    </submittedName>
</protein>
<comment type="caution">
    <text evidence="1">The sequence shown here is derived from an EMBL/GenBank/DDBJ whole genome shotgun (WGS) entry which is preliminary data.</text>
</comment>
<reference evidence="2" key="1">
    <citation type="submission" date="2019-06" db="EMBL/GenBank/DDBJ databases">
        <title>Draft genome sequence of the griseofulvin-producing fungus Xylaria cubensis strain G536.</title>
        <authorList>
            <person name="Mead M.E."/>
            <person name="Raja H.A."/>
            <person name="Steenwyk J.L."/>
            <person name="Knowles S.L."/>
            <person name="Oberlies N.H."/>
            <person name="Rokas A."/>
        </authorList>
    </citation>
    <scope>NUCLEOTIDE SEQUENCE [LARGE SCALE GENOMIC DNA]</scope>
    <source>
        <strain evidence="2">G536</strain>
    </source>
</reference>
<proteinExistence type="predicted"/>
<sequence>MDGLKRSNLPTIVESAWKSCKPCIHVLLLAPVAAWYGTLANDAKRRQGLRQIRKPETKALCFTADHRIPAAEKLTKRGSPLLSLVVSPASASAIAQNQVSFALPPQR</sequence>
<keyword evidence="2" id="KW-1185">Reference proteome</keyword>
<organism evidence="1 2">
    <name type="scientific">Xylaria flabelliformis</name>
    <dbReference type="NCBI Taxonomy" id="2512241"/>
    <lineage>
        <taxon>Eukaryota</taxon>
        <taxon>Fungi</taxon>
        <taxon>Dikarya</taxon>
        <taxon>Ascomycota</taxon>
        <taxon>Pezizomycotina</taxon>
        <taxon>Sordariomycetes</taxon>
        <taxon>Xylariomycetidae</taxon>
        <taxon>Xylariales</taxon>
        <taxon>Xylariaceae</taxon>
        <taxon>Xylaria</taxon>
    </lineage>
</organism>
<accession>A0A553HS01</accession>